<dbReference type="InterPro" id="IPR034033">
    <property type="entry name" value="Serralysin-like"/>
</dbReference>
<dbReference type="Gene3D" id="3.40.390.10">
    <property type="entry name" value="Collagenase (Catalytic Domain)"/>
    <property type="match status" value="1"/>
</dbReference>
<evidence type="ECO:0000256" key="2">
    <source>
        <dbReference type="ARBA" id="ARBA00004613"/>
    </source>
</evidence>
<organism evidence="9 10">
    <name type="scientific">Pseudomonas marginalis</name>
    <name type="common">Pseudomonas panacis</name>
    <dbReference type="NCBI Taxonomy" id="298"/>
    <lineage>
        <taxon>Bacteria</taxon>
        <taxon>Pseudomonadati</taxon>
        <taxon>Pseudomonadota</taxon>
        <taxon>Gammaproteobacteria</taxon>
        <taxon>Pseudomonadales</taxon>
        <taxon>Pseudomonadaceae</taxon>
        <taxon>Pseudomonas</taxon>
    </lineage>
</organism>
<dbReference type="InterPro" id="IPR050972">
    <property type="entry name" value="SDr-like"/>
</dbReference>
<comment type="cofactor">
    <cofactor evidence="1">
        <name>Ca(2+)</name>
        <dbReference type="ChEBI" id="CHEBI:29108"/>
    </cofactor>
</comment>
<dbReference type="Proteomes" id="UP000077563">
    <property type="component" value="Unassembled WGS sequence"/>
</dbReference>
<dbReference type="PANTHER" id="PTHR34403">
    <property type="entry name" value="TOL-PAL SYSTEM PROTEIN TOLA"/>
    <property type="match status" value="1"/>
</dbReference>
<dbReference type="GO" id="GO:0005509">
    <property type="term" value="F:calcium ion binding"/>
    <property type="evidence" value="ECO:0007669"/>
    <property type="project" value="InterPro"/>
</dbReference>
<evidence type="ECO:0000256" key="4">
    <source>
        <dbReference type="ARBA" id="ARBA00022525"/>
    </source>
</evidence>
<evidence type="ECO:0000313" key="10">
    <source>
        <dbReference type="Proteomes" id="UP000077563"/>
    </source>
</evidence>
<feature type="compositionally biased region" description="Pro residues" evidence="7">
    <location>
        <begin position="606"/>
        <end position="640"/>
    </location>
</feature>
<evidence type="ECO:0000256" key="7">
    <source>
        <dbReference type="SAM" id="MobiDB-lite"/>
    </source>
</evidence>
<dbReference type="GO" id="GO:0006508">
    <property type="term" value="P:proteolysis"/>
    <property type="evidence" value="ECO:0007669"/>
    <property type="project" value="InterPro"/>
</dbReference>
<dbReference type="PANTHER" id="PTHR34403:SF14">
    <property type="entry name" value="OS05G0225800 PROTEIN"/>
    <property type="match status" value="1"/>
</dbReference>
<keyword evidence="6" id="KW-0106">Calcium</keyword>
<reference evidence="9 10" key="1">
    <citation type="submission" date="2015-09" db="EMBL/GenBank/DDBJ databases">
        <title>Genome sequence of Pseudomonas marginalis ICMP 3553.</title>
        <authorList>
            <person name="Visnovsky S."/>
            <person name="Lu A."/>
            <person name="Panda P."/>
            <person name="Pitman A."/>
        </authorList>
    </citation>
    <scope>NUCLEOTIDE SEQUENCE [LARGE SCALE GENOMIC DNA]</scope>
    <source>
        <strain evidence="9 10">ICMP 3553</strain>
    </source>
</reference>
<keyword evidence="4" id="KW-0964">Secreted</keyword>
<name>A0A9X5KXL9_PSEMA</name>
<evidence type="ECO:0000259" key="8">
    <source>
        <dbReference type="SMART" id="SM00235"/>
    </source>
</evidence>
<dbReference type="CDD" id="cd04277">
    <property type="entry name" value="ZnMc_serralysin_like"/>
    <property type="match status" value="1"/>
</dbReference>
<dbReference type="Pfam" id="PF00353">
    <property type="entry name" value="HemolysinCabind"/>
    <property type="match status" value="3"/>
</dbReference>
<dbReference type="GO" id="GO:0008237">
    <property type="term" value="F:metallopeptidase activity"/>
    <property type="evidence" value="ECO:0007669"/>
    <property type="project" value="InterPro"/>
</dbReference>
<dbReference type="GO" id="GO:0005615">
    <property type="term" value="C:extracellular space"/>
    <property type="evidence" value="ECO:0007669"/>
    <property type="project" value="InterPro"/>
</dbReference>
<feature type="region of interest" description="Disordered" evidence="7">
    <location>
        <begin position="354"/>
        <end position="424"/>
    </location>
</feature>
<dbReference type="InterPro" id="IPR011049">
    <property type="entry name" value="Serralysin-like_metalloprot_C"/>
</dbReference>
<dbReference type="SUPFAM" id="SSF51120">
    <property type="entry name" value="beta-Roll"/>
    <property type="match status" value="3"/>
</dbReference>
<evidence type="ECO:0000256" key="1">
    <source>
        <dbReference type="ARBA" id="ARBA00001913"/>
    </source>
</evidence>
<comment type="similarity">
    <text evidence="3">Belongs to the peptidase M10B family.</text>
</comment>
<proteinExistence type="inferred from homology"/>
<accession>A0A9X5KXL9</accession>
<protein>
    <recommendedName>
        <fullName evidence="8">Peptidase metallopeptidase domain-containing protein</fullName>
    </recommendedName>
</protein>
<comment type="caution">
    <text evidence="9">The sequence shown here is derived from an EMBL/GenBank/DDBJ whole genome shotgun (WGS) entry which is preliminary data.</text>
</comment>
<evidence type="ECO:0000256" key="6">
    <source>
        <dbReference type="ARBA" id="ARBA00022837"/>
    </source>
</evidence>
<dbReference type="SUPFAM" id="SSF55486">
    <property type="entry name" value="Metalloproteases ('zincins'), catalytic domain"/>
    <property type="match status" value="1"/>
</dbReference>
<dbReference type="GO" id="GO:0008270">
    <property type="term" value="F:zinc ion binding"/>
    <property type="evidence" value="ECO:0007669"/>
    <property type="project" value="InterPro"/>
</dbReference>
<dbReference type="InterPro" id="IPR001343">
    <property type="entry name" value="Hemolysn_Ca-bd"/>
</dbReference>
<dbReference type="EMBL" id="LKEG01000027">
    <property type="protein sequence ID" value="OAJ49848.1"/>
    <property type="molecule type" value="Genomic_DNA"/>
</dbReference>
<dbReference type="Pfam" id="PF08548">
    <property type="entry name" value="Peptidase_M10_C"/>
    <property type="match status" value="3"/>
</dbReference>
<feature type="compositionally biased region" description="Polar residues" evidence="7">
    <location>
        <begin position="654"/>
        <end position="667"/>
    </location>
</feature>
<keyword evidence="5" id="KW-0677">Repeat</keyword>
<dbReference type="PRINTS" id="PR00313">
    <property type="entry name" value="CABNDNGRPT"/>
</dbReference>
<feature type="compositionally biased region" description="Pro residues" evidence="7">
    <location>
        <begin position="378"/>
        <end position="388"/>
    </location>
</feature>
<dbReference type="SMART" id="SM00235">
    <property type="entry name" value="ZnMc"/>
    <property type="match status" value="1"/>
</dbReference>
<sequence length="871" mass="91066">MTPAQKERAKLALQSWSDLANVKFQESAQNADGSITIRGNPGGSGGVASVPDKSFSAVSAIIGTKGAESNPKLGSFFPLVTVHELGHAIGLLHPGKYNGGGGYERDAEYAEDTHARSVMSYFSERNQAGHDFNGLMPAAPMMDDVAAIQRLYGANTKTRNTDTTYGFNSNTGRDFYSLKNASDKPIFCVWDGGGEDTLDFSGFTQKQVINLNAEAFSDVGGLRGNVSIARGVTVENAIGGKGNDTLTGNHANNRLKGGGGEDTLVGGGGADTFVYDDVSDSTPEAPDTLADFTSGVDRIDVSGLLKTAGIKGLNFGGLTGRPGDAVLTFDHKSGMGSLAVDLSGNGKADLLINSKGEIKPGDVVGGGGKPDEPKPDPEPNPNPNPNPKPGNLDTTYGFNSTSGQPDSSLTSPSDKPRFKVTDEGGIDTLDFSGFSQNQIIDLHAGSSSDVGGMNGNVSIDASTTVENAIGGTGNDLLIGNHVSNRLQGGGGADKLWGGGGADIFVYDKISDSTPDRPDLLMDFSSGEDKIDVTRLMCEAGIKKLDFVDRLSGKAGEAVLSFESKTGMGSLGIDLTGDGKVDLLVKTLSEIKPSDVVGHEDRGTDPAPEPDPAPTPKPDPKPDPAPTPKPDPKPDPAPTPKPKPDPETTEDTVYGFNSNTGKPHMTLTSANDEPEFVVHDKAGNDTVDFSGFSQDQTISLRGGTHSSVGGMKDNVFITRKTVVENAIGGSGNDRIIGNRADNILTGGAGADRLLGGGGWNTFKYNAASDSTRDSADLLLDFTTGMDKIDLSAMSQNAGVTLNHVEKFTCKAGDTMITFNPSTARYLLAVDMTGDGKADFLVKSTRLISPEDVVGLKMNDEHDLLRFEGLRKS</sequence>
<comment type="subcellular location">
    <subcellularLocation>
        <location evidence="2">Secreted</location>
    </subcellularLocation>
</comment>
<feature type="region of interest" description="Disordered" evidence="7">
    <location>
        <begin position="593"/>
        <end position="667"/>
    </location>
</feature>
<gene>
    <name evidence="9" type="ORF">AO064_23300</name>
</gene>
<evidence type="ECO:0000256" key="5">
    <source>
        <dbReference type="ARBA" id="ARBA00022737"/>
    </source>
</evidence>
<dbReference type="AlphaFoldDB" id="A0A9X5KXL9"/>
<evidence type="ECO:0000256" key="3">
    <source>
        <dbReference type="ARBA" id="ARBA00009490"/>
    </source>
</evidence>
<dbReference type="Gene3D" id="2.150.10.10">
    <property type="entry name" value="Serralysin-like metalloprotease, C-terminal"/>
    <property type="match status" value="3"/>
</dbReference>
<dbReference type="InterPro" id="IPR024079">
    <property type="entry name" value="MetalloPept_cat_dom_sf"/>
</dbReference>
<dbReference type="InterPro" id="IPR013858">
    <property type="entry name" value="Peptidase_M10B_C"/>
</dbReference>
<dbReference type="InterPro" id="IPR006026">
    <property type="entry name" value="Peptidase_Metallo"/>
</dbReference>
<feature type="domain" description="Peptidase metallopeptidase" evidence="8">
    <location>
        <begin position="1"/>
        <end position="154"/>
    </location>
</feature>
<evidence type="ECO:0000313" key="9">
    <source>
        <dbReference type="EMBL" id="OAJ49848.1"/>
    </source>
</evidence>
<feature type="compositionally biased region" description="Polar residues" evidence="7">
    <location>
        <begin position="392"/>
        <end position="413"/>
    </location>
</feature>